<name>A0A1N7LMZ9_9RHOB</name>
<dbReference type="GO" id="GO:0030001">
    <property type="term" value="P:metal ion transport"/>
    <property type="evidence" value="ECO:0007669"/>
    <property type="project" value="InterPro"/>
</dbReference>
<dbReference type="InterPro" id="IPR006127">
    <property type="entry name" value="ZnuA-like"/>
</dbReference>
<evidence type="ECO:0000256" key="5">
    <source>
        <dbReference type="ARBA" id="ARBA00022729"/>
    </source>
</evidence>
<reference evidence="8 9" key="1">
    <citation type="submission" date="2017-01" db="EMBL/GenBank/DDBJ databases">
        <authorList>
            <person name="Mah S.A."/>
            <person name="Swanson W.J."/>
            <person name="Moy G.W."/>
            <person name="Vacquier V.D."/>
        </authorList>
    </citation>
    <scope>NUCLEOTIDE SEQUENCE [LARGE SCALE GENOMIC DNA]</scope>
    <source>
        <strain evidence="8 9">DSM 26375</strain>
    </source>
</reference>
<dbReference type="GO" id="GO:0007155">
    <property type="term" value="P:cell adhesion"/>
    <property type="evidence" value="ECO:0007669"/>
    <property type="project" value="InterPro"/>
</dbReference>
<dbReference type="GO" id="GO:0046872">
    <property type="term" value="F:metal ion binding"/>
    <property type="evidence" value="ECO:0007669"/>
    <property type="project" value="UniProtKB-KW"/>
</dbReference>
<keyword evidence="3 6" id="KW-0813">Transport</keyword>
<feature type="chain" id="PRO_5012456016" evidence="7">
    <location>
        <begin position="24"/>
        <end position="323"/>
    </location>
</feature>
<dbReference type="InterPro" id="IPR006128">
    <property type="entry name" value="Lipoprotein_PsaA-like"/>
</dbReference>
<evidence type="ECO:0000313" key="8">
    <source>
        <dbReference type="EMBL" id="SIS75162.1"/>
    </source>
</evidence>
<evidence type="ECO:0000256" key="1">
    <source>
        <dbReference type="ARBA" id="ARBA00004196"/>
    </source>
</evidence>
<dbReference type="STRING" id="1086013.SAMN05421774_10238"/>
<evidence type="ECO:0000313" key="9">
    <source>
        <dbReference type="Proteomes" id="UP000186141"/>
    </source>
</evidence>
<dbReference type="RefSeq" id="WP_076530106.1">
    <property type="nucleotide sequence ID" value="NZ_BMEH01000002.1"/>
</dbReference>
<evidence type="ECO:0000256" key="6">
    <source>
        <dbReference type="RuleBase" id="RU003512"/>
    </source>
</evidence>
<dbReference type="GO" id="GO:0030313">
    <property type="term" value="C:cell envelope"/>
    <property type="evidence" value="ECO:0007669"/>
    <property type="project" value="UniProtKB-SubCell"/>
</dbReference>
<dbReference type="PRINTS" id="PR00691">
    <property type="entry name" value="ADHESINB"/>
</dbReference>
<evidence type="ECO:0000256" key="4">
    <source>
        <dbReference type="ARBA" id="ARBA00022723"/>
    </source>
</evidence>
<sequence>MQRAVKAGILVAALTMAAGPVRATGPEPVPVLATVGMIGDLAATVGGTCAAVEVLIGPGNDPHLYQPRASDISRLQQAQVVLHQGFNLEGRLGAVLARLERDRVVMAVGERAVPVDLLLEADGAIDPHLWMDVTLWARLVPVIAEVLAVERPDCAADIAARTEVFARELVALDGWVRQTIASIPEAQRVLVTAHDAFGYFARAYGVREVAIQGFSTESEASVADIRDVASEVVSSGVPAVFVESTINPRTMQAMLEAVAAQGAQVGLGGALFSDAMGEAGTPEGSYIGMIRSNALTIAGALGGTPAPWPEDLAAWAERYGVAP</sequence>
<dbReference type="PANTHER" id="PTHR42953">
    <property type="entry name" value="HIGH-AFFINITY ZINC UPTAKE SYSTEM PROTEIN ZNUA-RELATED"/>
    <property type="match status" value="1"/>
</dbReference>
<feature type="signal peptide" evidence="7">
    <location>
        <begin position="1"/>
        <end position="23"/>
    </location>
</feature>
<dbReference type="InterPro" id="IPR006129">
    <property type="entry name" value="AdhesinB"/>
</dbReference>
<evidence type="ECO:0000256" key="3">
    <source>
        <dbReference type="ARBA" id="ARBA00022448"/>
    </source>
</evidence>
<dbReference type="AlphaFoldDB" id="A0A1N7LMZ9"/>
<dbReference type="PANTHER" id="PTHR42953:SF1">
    <property type="entry name" value="METAL-BINDING PROTEIN HI_0362-RELATED"/>
    <property type="match status" value="1"/>
</dbReference>
<organism evidence="8 9">
    <name type="scientific">Gemmobacter megaterium</name>
    <dbReference type="NCBI Taxonomy" id="1086013"/>
    <lineage>
        <taxon>Bacteria</taxon>
        <taxon>Pseudomonadati</taxon>
        <taxon>Pseudomonadota</taxon>
        <taxon>Alphaproteobacteria</taxon>
        <taxon>Rhodobacterales</taxon>
        <taxon>Paracoccaceae</taxon>
        <taxon>Gemmobacter</taxon>
    </lineage>
</organism>
<comment type="similarity">
    <text evidence="2 6">Belongs to the bacterial solute-binding protein 9 family.</text>
</comment>
<keyword evidence="5 7" id="KW-0732">Signal</keyword>
<keyword evidence="4" id="KW-0479">Metal-binding</keyword>
<accession>A0A1N7LMZ9</accession>
<protein>
    <submittedName>
        <fullName evidence="8">Manganese/zinc/iron transport system substrate-binding protein</fullName>
    </submittedName>
</protein>
<dbReference type="Pfam" id="PF01297">
    <property type="entry name" value="ZnuA"/>
    <property type="match status" value="1"/>
</dbReference>
<dbReference type="SUPFAM" id="SSF53807">
    <property type="entry name" value="Helical backbone' metal receptor"/>
    <property type="match status" value="1"/>
</dbReference>
<gene>
    <name evidence="8" type="ORF">SAMN05421774_10238</name>
</gene>
<evidence type="ECO:0000256" key="2">
    <source>
        <dbReference type="ARBA" id="ARBA00011028"/>
    </source>
</evidence>
<dbReference type="Proteomes" id="UP000186141">
    <property type="component" value="Unassembled WGS sequence"/>
</dbReference>
<keyword evidence="9" id="KW-1185">Reference proteome</keyword>
<proteinExistence type="inferred from homology"/>
<dbReference type="EMBL" id="FTOT01000002">
    <property type="protein sequence ID" value="SIS75162.1"/>
    <property type="molecule type" value="Genomic_DNA"/>
</dbReference>
<evidence type="ECO:0000256" key="7">
    <source>
        <dbReference type="SAM" id="SignalP"/>
    </source>
</evidence>
<dbReference type="Gene3D" id="3.40.50.1980">
    <property type="entry name" value="Nitrogenase molybdenum iron protein domain"/>
    <property type="match status" value="2"/>
</dbReference>
<dbReference type="InterPro" id="IPR050492">
    <property type="entry name" value="Bact_metal-bind_prot9"/>
</dbReference>
<dbReference type="PRINTS" id="PR00690">
    <property type="entry name" value="ADHESNFAMILY"/>
</dbReference>
<comment type="subcellular location">
    <subcellularLocation>
        <location evidence="1">Cell envelope</location>
    </subcellularLocation>
</comment>